<accession>A0A7J7JNW3</accession>
<dbReference type="PROSITE" id="PS01283">
    <property type="entry name" value="TBOX_1"/>
    <property type="match status" value="1"/>
</dbReference>
<comment type="subcellular location">
    <subcellularLocation>
        <location evidence="1 6">Nucleus</location>
    </subcellularLocation>
</comment>
<dbReference type="InterPro" id="IPR008967">
    <property type="entry name" value="p53-like_TF_DNA-bd_sf"/>
</dbReference>
<dbReference type="GO" id="GO:0001708">
    <property type="term" value="P:cell fate specification"/>
    <property type="evidence" value="ECO:0007669"/>
    <property type="project" value="TreeGrafter"/>
</dbReference>
<dbReference type="GO" id="GO:0005634">
    <property type="term" value="C:nucleus"/>
    <property type="evidence" value="ECO:0007669"/>
    <property type="project" value="UniProtKB-SubCell"/>
</dbReference>
<dbReference type="PROSITE" id="PS50252">
    <property type="entry name" value="TBOX_3"/>
    <property type="match status" value="1"/>
</dbReference>
<dbReference type="GO" id="GO:0000978">
    <property type="term" value="F:RNA polymerase II cis-regulatory region sequence-specific DNA binding"/>
    <property type="evidence" value="ECO:0007669"/>
    <property type="project" value="InterPro"/>
</dbReference>
<keyword evidence="10" id="KW-1185">Reference proteome</keyword>
<comment type="caution">
    <text evidence="6">Lacks conserved residue(s) required for the propagation of feature annotation.</text>
</comment>
<dbReference type="PRINTS" id="PR00937">
    <property type="entry name" value="TBOX"/>
</dbReference>
<evidence type="ECO:0000256" key="3">
    <source>
        <dbReference type="ARBA" id="ARBA00023125"/>
    </source>
</evidence>
<dbReference type="OrthoDB" id="7442607at2759"/>
<name>A0A7J7JNW3_BUGNE</name>
<dbReference type="InterPro" id="IPR001699">
    <property type="entry name" value="TF_T-box"/>
</dbReference>
<dbReference type="InterPro" id="IPR036960">
    <property type="entry name" value="T-box_sf"/>
</dbReference>
<feature type="compositionally biased region" description="Basic and acidic residues" evidence="7">
    <location>
        <begin position="301"/>
        <end position="316"/>
    </location>
</feature>
<dbReference type="Proteomes" id="UP000593567">
    <property type="component" value="Unassembled WGS sequence"/>
</dbReference>
<reference evidence="9" key="1">
    <citation type="submission" date="2020-06" db="EMBL/GenBank/DDBJ databases">
        <title>Draft genome of Bugula neritina, a colonial animal packing powerful symbionts and potential medicines.</title>
        <authorList>
            <person name="Rayko M."/>
        </authorList>
    </citation>
    <scope>NUCLEOTIDE SEQUENCE [LARGE SCALE GENOMIC DNA]</scope>
    <source>
        <strain evidence="9">Kwan_BN1</strain>
    </source>
</reference>
<evidence type="ECO:0000256" key="1">
    <source>
        <dbReference type="ARBA" id="ARBA00004123"/>
    </source>
</evidence>
<dbReference type="GO" id="GO:0000785">
    <property type="term" value="C:chromatin"/>
    <property type="evidence" value="ECO:0007669"/>
    <property type="project" value="TreeGrafter"/>
</dbReference>
<organism evidence="9 10">
    <name type="scientific">Bugula neritina</name>
    <name type="common">Brown bryozoan</name>
    <name type="synonym">Sertularia neritina</name>
    <dbReference type="NCBI Taxonomy" id="10212"/>
    <lineage>
        <taxon>Eukaryota</taxon>
        <taxon>Metazoa</taxon>
        <taxon>Spiralia</taxon>
        <taxon>Lophotrochozoa</taxon>
        <taxon>Bryozoa</taxon>
        <taxon>Gymnolaemata</taxon>
        <taxon>Cheilostomatida</taxon>
        <taxon>Flustrina</taxon>
        <taxon>Buguloidea</taxon>
        <taxon>Bugulidae</taxon>
        <taxon>Bugula</taxon>
    </lineage>
</organism>
<dbReference type="Gene3D" id="2.60.40.820">
    <property type="entry name" value="Transcription factor, T-box"/>
    <property type="match status" value="1"/>
</dbReference>
<dbReference type="Pfam" id="PF00907">
    <property type="entry name" value="T-box"/>
    <property type="match status" value="1"/>
</dbReference>
<dbReference type="EMBL" id="VXIV02001997">
    <property type="protein sequence ID" value="KAF6028029.1"/>
    <property type="molecule type" value="Genomic_DNA"/>
</dbReference>
<dbReference type="InterPro" id="IPR018186">
    <property type="entry name" value="TF_T-box_CS"/>
</dbReference>
<comment type="caution">
    <text evidence="9">The sequence shown here is derived from an EMBL/GenBank/DDBJ whole genome shotgun (WGS) entry which is preliminary data.</text>
</comment>
<feature type="domain" description="T-box" evidence="8">
    <location>
        <begin position="78"/>
        <end position="288"/>
    </location>
</feature>
<evidence type="ECO:0000259" key="8">
    <source>
        <dbReference type="PROSITE" id="PS50252"/>
    </source>
</evidence>
<keyword evidence="3 6" id="KW-0238">DNA-binding</keyword>
<dbReference type="SMART" id="SM00425">
    <property type="entry name" value="TBOX"/>
    <property type="match status" value="1"/>
</dbReference>
<dbReference type="SUPFAM" id="SSF49417">
    <property type="entry name" value="p53-like transcription factors"/>
    <property type="match status" value="1"/>
</dbReference>
<evidence type="ECO:0000256" key="6">
    <source>
        <dbReference type="PROSITE-ProRule" id="PRU00201"/>
    </source>
</evidence>
<keyword evidence="5 6" id="KW-0539">Nucleus</keyword>
<keyword evidence="2" id="KW-0805">Transcription regulation</keyword>
<evidence type="ECO:0000313" key="10">
    <source>
        <dbReference type="Proteomes" id="UP000593567"/>
    </source>
</evidence>
<keyword evidence="4" id="KW-0804">Transcription</keyword>
<evidence type="ECO:0000313" key="9">
    <source>
        <dbReference type="EMBL" id="KAF6028029.1"/>
    </source>
</evidence>
<evidence type="ECO:0000256" key="5">
    <source>
        <dbReference type="ARBA" id="ARBA00023242"/>
    </source>
</evidence>
<sequence>MLPPPNLWSSYVGGLLGSSGGPGMYHNFYPLQWPGLLPLPQLSDNRLGLYQCTAPAQAMAGTRYSASKDTSGNIKVSLAEQHQWRSFHENDTEMIVTRSGRRMFPIIKIQLEGLSEYKQYWVSLMMVPVDESRYRFTRRQWTMAGRAETHSIHHAVYTHYDTPLSGSQLMKDKTISFDKVKLTNNSKTPSATLINSPYLAALIALQFLLSAYCVRGFKELQNLYRVLLNSMHKYQPVIRILEASNGIVGSEHIFYFIETQFYAVTAYQNEKMTLMKIQKNPFAKGFRDRARSSSYRKRKSSFHDQLKEENEKRKSQEDEDEREGPPLSKRTLLSSHPTNSESPEQYRFIDHMTQLSNFHLAAQNFSQLSHGWRENSYFTQQFHNLQERSTPVTARAGRLF</sequence>
<feature type="compositionally biased region" description="Polar residues" evidence="7">
    <location>
        <begin position="331"/>
        <end position="343"/>
    </location>
</feature>
<proteinExistence type="predicted"/>
<protein>
    <submittedName>
        <fullName evidence="9">TBX22</fullName>
    </submittedName>
</protein>
<dbReference type="GO" id="GO:0045893">
    <property type="term" value="P:positive regulation of DNA-templated transcription"/>
    <property type="evidence" value="ECO:0007669"/>
    <property type="project" value="InterPro"/>
</dbReference>
<dbReference type="PANTHER" id="PTHR11267">
    <property type="entry name" value="T-BOX PROTEIN-RELATED"/>
    <property type="match status" value="1"/>
</dbReference>
<dbReference type="GO" id="GO:0000981">
    <property type="term" value="F:DNA-binding transcription factor activity, RNA polymerase II-specific"/>
    <property type="evidence" value="ECO:0007669"/>
    <property type="project" value="TreeGrafter"/>
</dbReference>
<dbReference type="PANTHER" id="PTHR11267:SF204">
    <property type="entry name" value="SPADETAIL"/>
    <property type="match status" value="1"/>
</dbReference>
<dbReference type="AlphaFoldDB" id="A0A7J7JNW3"/>
<evidence type="ECO:0000256" key="2">
    <source>
        <dbReference type="ARBA" id="ARBA00023015"/>
    </source>
</evidence>
<gene>
    <name evidence="9" type="ORF">EB796_013676</name>
</gene>
<dbReference type="InterPro" id="IPR046360">
    <property type="entry name" value="T-box_DNA-bd"/>
</dbReference>
<dbReference type="CDD" id="cd00182">
    <property type="entry name" value="T-box"/>
    <property type="match status" value="1"/>
</dbReference>
<evidence type="ECO:0000256" key="7">
    <source>
        <dbReference type="SAM" id="MobiDB-lite"/>
    </source>
</evidence>
<evidence type="ECO:0000256" key="4">
    <source>
        <dbReference type="ARBA" id="ARBA00023163"/>
    </source>
</evidence>
<feature type="region of interest" description="Disordered" evidence="7">
    <location>
        <begin position="288"/>
        <end position="343"/>
    </location>
</feature>